<feature type="domain" description="PID" evidence="2">
    <location>
        <begin position="90"/>
        <end position="210"/>
    </location>
</feature>
<feature type="compositionally biased region" description="Basic and acidic residues" evidence="1">
    <location>
        <begin position="18"/>
        <end position="33"/>
    </location>
</feature>
<dbReference type="SUPFAM" id="SSF50729">
    <property type="entry name" value="PH domain-like"/>
    <property type="match status" value="1"/>
</dbReference>
<dbReference type="EMBL" id="JARBDR010000141">
    <property type="protein sequence ID" value="KAJ8320658.1"/>
    <property type="molecule type" value="Genomic_DNA"/>
</dbReference>
<name>A0ABQ9FTS2_TEGGR</name>
<dbReference type="PROSITE" id="PS01179">
    <property type="entry name" value="PID"/>
    <property type="match status" value="1"/>
</dbReference>
<feature type="region of interest" description="Disordered" evidence="1">
    <location>
        <begin position="287"/>
        <end position="374"/>
    </location>
</feature>
<feature type="compositionally biased region" description="Low complexity" evidence="1">
    <location>
        <begin position="316"/>
        <end position="327"/>
    </location>
</feature>
<sequence>MYLMKAKKQLDQLDAQELQEKRDKIAERQKDVAPSRGSTGSAAEKSPIKRNENSFKVEELPDGACFRPKSVSKAIVRMEMQLPGQQSILVPFLGEDQNARAEAVQKQLDEMKEVTKSKEVLLVISLSGVKVCSSNGESVYMAHALKRISYATCDPDFCQFSFLAREPKGPINVQFCHAFITKTPKEAEELNTIIGNAFKMAYAQERHKQPTFNELIEQQLIEQKAKFQEYQKEVERNFKQKLTEIATPTPFSEKAMQHMETRRQSSVEEFPERDFVVGKNKLWAKHAVEKTKHRSPATDPSKPASPGRSESPVQTSLSRPSSDSSFSNVRISDPTGSAFKRISSPSQSSPSKNPTVISMRSFDNTNNSGKVKGSPVTALKDAIDRGYLQNGAITSLQGVPPTTSSQQGNKLQDQEGYLYPQNGKKQEESRSPNKMVNRPLPAIPTEMNGYNNQKHKNWTSMDDDVLMPHQLRVRSENMDVSPRRRIARPRSEVFSDKQISNIHGAKVFDLDGPGCYMYQARSQLQSHLQYSASSDNKLSQHVNMQQQNHQSKSTEIKNKDPSNNVSELAVLRYQNDSPFQEPGPSYECPEDVPTSSNNSKSRPGFELINERNIYNSLNYQSNSEKYFKTGKYFEIQIIDNVRV</sequence>
<dbReference type="SMART" id="SM00462">
    <property type="entry name" value="PTB"/>
    <property type="match status" value="1"/>
</dbReference>
<feature type="compositionally biased region" description="Polar residues" evidence="1">
    <location>
        <begin position="528"/>
        <end position="551"/>
    </location>
</feature>
<dbReference type="Gene3D" id="2.30.29.30">
    <property type="entry name" value="Pleckstrin-homology domain (PH domain)/Phosphotyrosine-binding domain (PTB)"/>
    <property type="match status" value="1"/>
</dbReference>
<dbReference type="Pfam" id="PF00640">
    <property type="entry name" value="PID"/>
    <property type="match status" value="1"/>
</dbReference>
<feature type="compositionally biased region" description="Polar residues" evidence="1">
    <location>
        <begin position="352"/>
        <end position="369"/>
    </location>
</feature>
<proteinExistence type="predicted"/>
<feature type="region of interest" description="Disordered" evidence="1">
    <location>
        <begin position="1"/>
        <end position="54"/>
    </location>
</feature>
<dbReference type="PANTHER" id="PTHR15832:SF2">
    <property type="entry name" value="SH2 DOMAIN-CONTAINING PROTEIN"/>
    <property type="match status" value="1"/>
</dbReference>
<reference evidence="3 4" key="1">
    <citation type="submission" date="2022-12" db="EMBL/GenBank/DDBJ databases">
        <title>Chromosome-level genome of Tegillarca granosa.</title>
        <authorList>
            <person name="Kim J."/>
        </authorList>
    </citation>
    <scope>NUCLEOTIDE SEQUENCE [LARGE SCALE GENOMIC DNA]</scope>
    <source>
        <strain evidence="3">Teg-2019</strain>
        <tissue evidence="3">Adductor muscle</tissue>
    </source>
</reference>
<organism evidence="3 4">
    <name type="scientific">Tegillarca granosa</name>
    <name type="common">Malaysian cockle</name>
    <name type="synonym">Anadara granosa</name>
    <dbReference type="NCBI Taxonomy" id="220873"/>
    <lineage>
        <taxon>Eukaryota</taxon>
        <taxon>Metazoa</taxon>
        <taxon>Spiralia</taxon>
        <taxon>Lophotrochozoa</taxon>
        <taxon>Mollusca</taxon>
        <taxon>Bivalvia</taxon>
        <taxon>Autobranchia</taxon>
        <taxon>Pteriomorphia</taxon>
        <taxon>Arcoida</taxon>
        <taxon>Arcoidea</taxon>
        <taxon>Arcidae</taxon>
        <taxon>Tegillarca</taxon>
    </lineage>
</organism>
<feature type="region of interest" description="Disordered" evidence="1">
    <location>
        <begin position="576"/>
        <end position="604"/>
    </location>
</feature>
<protein>
    <recommendedName>
        <fullName evidence="2">PID domain-containing protein</fullName>
    </recommendedName>
</protein>
<dbReference type="InterPro" id="IPR006020">
    <property type="entry name" value="PTB/PI_dom"/>
</dbReference>
<gene>
    <name evidence="3" type="ORF">KUTeg_002245</name>
</gene>
<evidence type="ECO:0000256" key="1">
    <source>
        <dbReference type="SAM" id="MobiDB-lite"/>
    </source>
</evidence>
<feature type="region of interest" description="Disordered" evidence="1">
    <location>
        <begin position="422"/>
        <end position="447"/>
    </location>
</feature>
<accession>A0ABQ9FTS2</accession>
<evidence type="ECO:0000259" key="2">
    <source>
        <dbReference type="PROSITE" id="PS01179"/>
    </source>
</evidence>
<feature type="region of interest" description="Disordered" evidence="1">
    <location>
        <begin position="528"/>
        <end position="562"/>
    </location>
</feature>
<dbReference type="InterPro" id="IPR011993">
    <property type="entry name" value="PH-like_dom_sf"/>
</dbReference>
<comment type="caution">
    <text evidence="3">The sequence shown here is derived from an EMBL/GenBank/DDBJ whole genome shotgun (WGS) entry which is preliminary data.</text>
</comment>
<evidence type="ECO:0000313" key="4">
    <source>
        <dbReference type="Proteomes" id="UP001217089"/>
    </source>
</evidence>
<dbReference type="Proteomes" id="UP001217089">
    <property type="component" value="Unassembled WGS sequence"/>
</dbReference>
<dbReference type="PANTHER" id="PTHR15832">
    <property type="entry name" value="SHC (SRC HOMOLOGY DOMAIN C-TERMINAL) ADAPTOR HOMOLOG"/>
    <property type="match status" value="1"/>
</dbReference>
<dbReference type="CDD" id="cd13157">
    <property type="entry name" value="PTB_tensin-related"/>
    <property type="match status" value="1"/>
</dbReference>
<evidence type="ECO:0000313" key="3">
    <source>
        <dbReference type="EMBL" id="KAJ8320658.1"/>
    </source>
</evidence>
<keyword evidence="4" id="KW-1185">Reference proteome</keyword>